<protein>
    <submittedName>
        <fullName evidence="2">Uncharacterized protein</fullName>
    </submittedName>
</protein>
<evidence type="ECO:0000313" key="3">
    <source>
        <dbReference type="Proteomes" id="UP000192674"/>
    </source>
</evidence>
<dbReference type="EMBL" id="FWXV01000003">
    <property type="protein sequence ID" value="SMD09583.1"/>
    <property type="molecule type" value="Genomic_DNA"/>
</dbReference>
<dbReference type="RefSeq" id="WP_084428716.1">
    <property type="nucleotide sequence ID" value="NZ_FWXV01000003.1"/>
</dbReference>
<accession>A0A1Y5XS07</accession>
<reference evidence="2 3" key="1">
    <citation type="submission" date="2017-04" db="EMBL/GenBank/DDBJ databases">
        <authorList>
            <person name="Afonso C.L."/>
            <person name="Miller P.J."/>
            <person name="Scott M.A."/>
            <person name="Spackman E."/>
            <person name="Goraichik I."/>
            <person name="Dimitrov K.M."/>
            <person name="Suarez D.L."/>
            <person name="Swayne D.E."/>
        </authorList>
    </citation>
    <scope>NUCLEOTIDE SEQUENCE [LARGE SCALE GENOMIC DNA]</scope>
    <source>
        <strain evidence="2 3">DSM 43828</strain>
    </source>
</reference>
<feature type="region of interest" description="Disordered" evidence="1">
    <location>
        <begin position="55"/>
        <end position="80"/>
    </location>
</feature>
<keyword evidence="3" id="KW-1185">Reference proteome</keyword>
<feature type="compositionally biased region" description="Pro residues" evidence="1">
    <location>
        <begin position="57"/>
        <end position="71"/>
    </location>
</feature>
<gene>
    <name evidence="2" type="ORF">SAMN05661093_04459</name>
</gene>
<evidence type="ECO:0000313" key="2">
    <source>
        <dbReference type="EMBL" id="SMD09583.1"/>
    </source>
</evidence>
<dbReference type="Proteomes" id="UP000192674">
    <property type="component" value="Unassembled WGS sequence"/>
</dbReference>
<dbReference type="OrthoDB" id="3689027at2"/>
<proteinExistence type="predicted"/>
<name>A0A1Y5XS07_KIBAR</name>
<sequence length="171" mass="18237">MGKFEEQLLNDLMREHGPDLLAAERAERRSKRPTRVAMGVALVGGVAAAFLLAPTENPAPPQQPLAAPPAQPKEAVGQADKPTYEVIENADGTVTIAVENVSAVDALNKELADKNVPTTGVRCVQVGRMSEPLGKGTEMTIEELIQKIKATHVKVTSDADGRITLYAVKCD</sequence>
<organism evidence="2 3">
    <name type="scientific">Kibdelosporangium aridum</name>
    <dbReference type="NCBI Taxonomy" id="2030"/>
    <lineage>
        <taxon>Bacteria</taxon>
        <taxon>Bacillati</taxon>
        <taxon>Actinomycetota</taxon>
        <taxon>Actinomycetes</taxon>
        <taxon>Pseudonocardiales</taxon>
        <taxon>Pseudonocardiaceae</taxon>
        <taxon>Kibdelosporangium</taxon>
    </lineage>
</organism>
<evidence type="ECO:0000256" key="1">
    <source>
        <dbReference type="SAM" id="MobiDB-lite"/>
    </source>
</evidence>
<dbReference type="AlphaFoldDB" id="A0A1Y5XS07"/>